<keyword evidence="2" id="KW-1133">Transmembrane helix</keyword>
<dbReference type="EMBL" id="WXEY01000003">
    <property type="protein sequence ID" value="MZP29115.1"/>
    <property type="molecule type" value="Genomic_DNA"/>
</dbReference>
<proteinExistence type="inferred from homology"/>
<dbReference type="OrthoDB" id="9814997at2"/>
<accession>A0A845L293</accession>
<dbReference type="GO" id="GO:0005886">
    <property type="term" value="C:plasma membrane"/>
    <property type="evidence" value="ECO:0007669"/>
    <property type="project" value="UniProtKB-SubCell"/>
</dbReference>
<protein>
    <recommendedName>
        <fullName evidence="2">NADH-quinone oxidoreductase subunit J</fullName>
        <ecNumber evidence="2">7.1.1.-</ecNumber>
    </recommendedName>
</protein>
<feature type="transmembrane region" description="Helical" evidence="2">
    <location>
        <begin position="35"/>
        <end position="52"/>
    </location>
</feature>
<feature type="transmembrane region" description="Helical" evidence="2">
    <location>
        <begin position="6"/>
        <end position="28"/>
    </location>
</feature>
<gene>
    <name evidence="3" type="ORF">GTO91_05230</name>
</gene>
<feature type="transmembrane region" description="Helical" evidence="2">
    <location>
        <begin position="92"/>
        <end position="114"/>
    </location>
</feature>
<comment type="caution">
    <text evidence="3">The sequence shown here is derived from an EMBL/GenBank/DDBJ whole genome shotgun (WGS) entry which is preliminary data.</text>
</comment>
<keyword evidence="2" id="KW-1003">Cell membrane</keyword>
<keyword evidence="2" id="KW-0812">Transmembrane</keyword>
<dbReference type="InterPro" id="IPR042106">
    <property type="entry name" value="Nuo/plastoQ_OxRdtase_6_NuoJ"/>
</dbReference>
<dbReference type="Proteomes" id="UP000463470">
    <property type="component" value="Unassembled WGS sequence"/>
</dbReference>
<dbReference type="EC" id="7.1.1.-" evidence="2"/>
<dbReference type="Pfam" id="PF00499">
    <property type="entry name" value="Oxidored_q3"/>
    <property type="match status" value="1"/>
</dbReference>
<comment type="function">
    <text evidence="2">NDH-1 shuttles electrons from NADH, via FMN and iron-sulfur (Fe-S) centers, to quinones in the respiratory chain. Couples the redox reaction to proton translocation (for every two electrons transferred, four hydrogen ions are translocated across the cytoplasmic membrane), and thus conserves the redox energy in a proton gradient.</text>
</comment>
<dbReference type="Gene3D" id="1.20.120.1200">
    <property type="entry name" value="NADH-ubiquinone/plastoquinone oxidoreductase chain 6, subunit NuoJ"/>
    <property type="match status" value="1"/>
</dbReference>
<keyword evidence="4" id="KW-1185">Reference proteome</keyword>
<dbReference type="AlphaFoldDB" id="A0A845L293"/>
<keyword evidence="2" id="KW-0520">NAD</keyword>
<dbReference type="GO" id="GO:0048038">
    <property type="term" value="F:quinone binding"/>
    <property type="evidence" value="ECO:0007669"/>
    <property type="project" value="UniProtKB-UniRule"/>
</dbReference>
<keyword evidence="2" id="KW-0874">Quinone</keyword>
<keyword evidence="2" id="KW-0472">Membrane</keyword>
<dbReference type="PANTHER" id="PTHR33269">
    <property type="entry name" value="NADH-UBIQUINONE OXIDOREDUCTASE CHAIN 6"/>
    <property type="match status" value="1"/>
</dbReference>
<evidence type="ECO:0000313" key="4">
    <source>
        <dbReference type="Proteomes" id="UP000463470"/>
    </source>
</evidence>
<dbReference type="InterPro" id="IPR001457">
    <property type="entry name" value="NADH_UbQ/plastoQ_OxRdtase_su6"/>
</dbReference>
<organism evidence="3 4">
    <name type="scientific">Heliomicrobium undosum</name>
    <dbReference type="NCBI Taxonomy" id="121734"/>
    <lineage>
        <taxon>Bacteria</taxon>
        <taxon>Bacillati</taxon>
        <taxon>Bacillota</taxon>
        <taxon>Clostridia</taxon>
        <taxon>Eubacteriales</taxon>
        <taxon>Heliobacteriaceae</taxon>
        <taxon>Heliomicrobium</taxon>
    </lineage>
</organism>
<dbReference type="RefSeq" id="WP_161255862.1">
    <property type="nucleotide sequence ID" value="NZ_WXEY01000003.1"/>
</dbReference>
<evidence type="ECO:0000313" key="3">
    <source>
        <dbReference type="EMBL" id="MZP29115.1"/>
    </source>
</evidence>
<evidence type="ECO:0000256" key="1">
    <source>
        <dbReference type="ARBA" id="ARBA00005698"/>
    </source>
</evidence>
<dbReference type="GO" id="GO:0008137">
    <property type="term" value="F:NADH dehydrogenase (ubiquinone) activity"/>
    <property type="evidence" value="ECO:0007669"/>
    <property type="project" value="UniProtKB-UniRule"/>
</dbReference>
<evidence type="ECO:0000256" key="2">
    <source>
        <dbReference type="RuleBase" id="RU004429"/>
    </source>
</evidence>
<name>A0A845L293_9FIRM</name>
<reference evidence="3 4" key="1">
    <citation type="submission" date="2020-01" db="EMBL/GenBank/DDBJ databases">
        <title>Whole-genome sequence of Heliobacterium undosum DSM 13378.</title>
        <authorList>
            <person name="Kyndt J.A."/>
            <person name="Meyer T.E."/>
        </authorList>
    </citation>
    <scope>NUCLEOTIDE SEQUENCE [LARGE SCALE GENOMIC DNA]</scope>
    <source>
        <strain evidence="3 4">DSM 13378</strain>
    </source>
</reference>
<feature type="transmembrane region" description="Helical" evidence="2">
    <location>
        <begin position="142"/>
        <end position="164"/>
    </location>
</feature>
<comment type="subcellular location">
    <subcellularLocation>
        <location evidence="2">Cell membrane</location>
        <topology evidence="2">Multi-pass membrane protein</topology>
    </subcellularLocation>
</comment>
<comment type="catalytic activity">
    <reaction evidence="2">
        <text>a quinone + NADH + 5 H(+)(in) = a quinol + NAD(+) + 4 H(+)(out)</text>
        <dbReference type="Rhea" id="RHEA:57888"/>
        <dbReference type="ChEBI" id="CHEBI:15378"/>
        <dbReference type="ChEBI" id="CHEBI:24646"/>
        <dbReference type="ChEBI" id="CHEBI:57540"/>
        <dbReference type="ChEBI" id="CHEBI:57945"/>
        <dbReference type="ChEBI" id="CHEBI:132124"/>
    </reaction>
</comment>
<dbReference type="PANTHER" id="PTHR33269:SF17">
    <property type="entry name" value="NADH-UBIQUINONE OXIDOREDUCTASE CHAIN 6"/>
    <property type="match status" value="1"/>
</dbReference>
<sequence>MVNEWIYAGAFYGLAALTLLSAAGVVFLKDIVHSALLLAASFIGVAGIYVLLNADFLAAVQVLIYGGAVAILIAFGVMLTRRPHMKETNANNRWVVWGAFTAAFTFAICGWAIAFTQFKPIDATPAQVTAIDGIATQLLGDFVVPFEAAALLLTVALIGAIILAKGAKEA</sequence>
<comment type="similarity">
    <text evidence="1 2">Belongs to the complex I subunit 6 family.</text>
</comment>
<feature type="transmembrane region" description="Helical" evidence="2">
    <location>
        <begin position="58"/>
        <end position="80"/>
    </location>
</feature>